<name>A0A5C4XE18_9HYPH</name>
<dbReference type="EMBL" id="VDMN01000005">
    <property type="protein sequence ID" value="TNM61757.1"/>
    <property type="molecule type" value="Genomic_DNA"/>
</dbReference>
<dbReference type="FunFam" id="3.40.1190.20:FF:000003">
    <property type="entry name" value="Phosphomethylpyrimidine kinase ThiD"/>
    <property type="match status" value="1"/>
</dbReference>
<comment type="pathway">
    <text evidence="1">Cofactor biosynthesis; thiamine diphosphate biosynthesis.</text>
</comment>
<evidence type="ECO:0000256" key="4">
    <source>
        <dbReference type="ARBA" id="ARBA00022741"/>
    </source>
</evidence>
<reference evidence="8 9" key="1">
    <citation type="submission" date="2019-06" db="EMBL/GenBank/DDBJ databases">
        <title>The draft genome of Rhizobium smilacinae PTYR-5.</title>
        <authorList>
            <person name="Liu L."/>
            <person name="Li L."/>
            <person name="Zhang X."/>
        </authorList>
    </citation>
    <scope>NUCLEOTIDE SEQUENCE [LARGE SCALE GENOMIC DNA]</scope>
    <source>
        <strain evidence="8 9">PTYR-5</strain>
    </source>
</reference>
<accession>A0A5C4XE18</accession>
<dbReference type="GO" id="GO:0005829">
    <property type="term" value="C:cytosol"/>
    <property type="evidence" value="ECO:0007669"/>
    <property type="project" value="TreeGrafter"/>
</dbReference>
<organism evidence="8 9">
    <name type="scientific">Aliirhizobium smilacinae</name>
    <dbReference type="NCBI Taxonomy" id="1395944"/>
    <lineage>
        <taxon>Bacteria</taxon>
        <taxon>Pseudomonadati</taxon>
        <taxon>Pseudomonadota</taxon>
        <taxon>Alphaproteobacteria</taxon>
        <taxon>Hyphomicrobiales</taxon>
        <taxon>Rhizobiaceae</taxon>
        <taxon>Aliirhizobium</taxon>
    </lineage>
</organism>
<dbReference type="InterPro" id="IPR004399">
    <property type="entry name" value="HMP/HMP-P_kinase_dom"/>
</dbReference>
<evidence type="ECO:0000256" key="1">
    <source>
        <dbReference type="ARBA" id="ARBA00004948"/>
    </source>
</evidence>
<sequence>MTATAMTIAGSDSGGGAGIQADIKTFSALGVYATSVITAVTAQNTLGVTAVEDISPQTIRAQIRAVLADIDVHAIKIGMVSRSETILAIAQELEGYQGPIVLDPVMVATSGDRLLREDAIGALLTALVPKATIVTPNLPEAALLTATPIAETRAQVLRQAEIILTAGAAAVLIKGGHSGGKDSIDLLVDHMGVTEFSAPRVDTNNDHGTGCTLAAAITAGLATGTPLEEAVRNAKAYLQQALIAGKTLTIGGGHGPVHHFHQWWRA</sequence>
<evidence type="ECO:0000256" key="2">
    <source>
        <dbReference type="ARBA" id="ARBA00012135"/>
    </source>
</evidence>
<dbReference type="PANTHER" id="PTHR20858">
    <property type="entry name" value="PHOSPHOMETHYLPYRIMIDINE KINASE"/>
    <property type="match status" value="1"/>
</dbReference>
<dbReference type="GO" id="GO:0008972">
    <property type="term" value="F:phosphomethylpyrimidine kinase activity"/>
    <property type="evidence" value="ECO:0007669"/>
    <property type="project" value="InterPro"/>
</dbReference>
<dbReference type="AlphaFoldDB" id="A0A5C4XE18"/>
<comment type="caution">
    <text evidence="8">The sequence shown here is derived from an EMBL/GenBank/DDBJ whole genome shotgun (WGS) entry which is preliminary data.</text>
</comment>
<gene>
    <name evidence="8" type="primary">thiD</name>
    <name evidence="8" type="ORF">FHP24_21110</name>
</gene>
<dbReference type="UniPathway" id="UPA00060">
    <property type="reaction ID" value="UER00138"/>
</dbReference>
<evidence type="ECO:0000256" key="6">
    <source>
        <dbReference type="ARBA" id="ARBA00022840"/>
    </source>
</evidence>
<protein>
    <recommendedName>
        <fullName evidence="2">hydroxymethylpyrimidine kinase</fullName>
        <ecNumber evidence="2">2.7.1.49</ecNumber>
    </recommendedName>
</protein>
<dbReference type="SUPFAM" id="SSF53613">
    <property type="entry name" value="Ribokinase-like"/>
    <property type="match status" value="1"/>
</dbReference>
<dbReference type="GO" id="GO:0009229">
    <property type="term" value="P:thiamine diphosphate biosynthetic process"/>
    <property type="evidence" value="ECO:0007669"/>
    <property type="project" value="UniProtKB-UniPathway"/>
</dbReference>
<feature type="domain" description="Pyridoxamine kinase/Phosphomethylpyrimidine kinase" evidence="7">
    <location>
        <begin position="12"/>
        <end position="258"/>
    </location>
</feature>
<keyword evidence="5 8" id="KW-0418">Kinase</keyword>
<dbReference type="EC" id="2.7.1.49" evidence="2"/>
<dbReference type="OrthoDB" id="9810880at2"/>
<dbReference type="NCBIfam" id="TIGR00097">
    <property type="entry name" value="HMP-P_kinase"/>
    <property type="match status" value="1"/>
</dbReference>
<dbReference type="GO" id="GO:0008902">
    <property type="term" value="F:hydroxymethylpyrimidine kinase activity"/>
    <property type="evidence" value="ECO:0007669"/>
    <property type="project" value="UniProtKB-EC"/>
</dbReference>
<keyword evidence="4" id="KW-0547">Nucleotide-binding</keyword>
<dbReference type="RefSeq" id="WP_139678204.1">
    <property type="nucleotide sequence ID" value="NZ_VDMN01000005.1"/>
</dbReference>
<evidence type="ECO:0000256" key="3">
    <source>
        <dbReference type="ARBA" id="ARBA00022679"/>
    </source>
</evidence>
<dbReference type="InterPro" id="IPR029056">
    <property type="entry name" value="Ribokinase-like"/>
</dbReference>
<evidence type="ECO:0000313" key="9">
    <source>
        <dbReference type="Proteomes" id="UP000311605"/>
    </source>
</evidence>
<evidence type="ECO:0000256" key="5">
    <source>
        <dbReference type="ARBA" id="ARBA00022777"/>
    </source>
</evidence>
<dbReference type="Proteomes" id="UP000311605">
    <property type="component" value="Unassembled WGS sequence"/>
</dbReference>
<dbReference type="InterPro" id="IPR013749">
    <property type="entry name" value="PM/HMP-P_kinase-1"/>
</dbReference>
<dbReference type="Gene3D" id="3.40.1190.20">
    <property type="match status" value="1"/>
</dbReference>
<keyword evidence="9" id="KW-1185">Reference proteome</keyword>
<proteinExistence type="predicted"/>
<keyword evidence="3 8" id="KW-0808">Transferase</keyword>
<dbReference type="Pfam" id="PF08543">
    <property type="entry name" value="Phos_pyr_kin"/>
    <property type="match status" value="1"/>
</dbReference>
<evidence type="ECO:0000313" key="8">
    <source>
        <dbReference type="EMBL" id="TNM61757.1"/>
    </source>
</evidence>
<dbReference type="PANTHER" id="PTHR20858:SF17">
    <property type="entry name" value="HYDROXYMETHYLPYRIMIDINE_PHOSPHOMETHYLPYRIMIDINE KINASE THI20-RELATED"/>
    <property type="match status" value="1"/>
</dbReference>
<dbReference type="GO" id="GO:0009228">
    <property type="term" value="P:thiamine biosynthetic process"/>
    <property type="evidence" value="ECO:0007669"/>
    <property type="project" value="InterPro"/>
</dbReference>
<dbReference type="GO" id="GO:0005524">
    <property type="term" value="F:ATP binding"/>
    <property type="evidence" value="ECO:0007669"/>
    <property type="project" value="UniProtKB-KW"/>
</dbReference>
<keyword evidence="6" id="KW-0067">ATP-binding</keyword>
<dbReference type="CDD" id="cd01169">
    <property type="entry name" value="HMPP_kinase"/>
    <property type="match status" value="1"/>
</dbReference>
<evidence type="ECO:0000259" key="7">
    <source>
        <dbReference type="Pfam" id="PF08543"/>
    </source>
</evidence>